<reference evidence="2 3" key="1">
    <citation type="journal article" date="2025" name="Microbiol. Resour. Announc.">
        <title>Draft genome sequences for Neonectria magnoliae and Neonectria punicea, canker pathogens of Liriodendron tulipifera and Acer saccharum in West Virginia.</title>
        <authorList>
            <person name="Petronek H.M."/>
            <person name="Kasson M.T."/>
            <person name="Metheny A.M."/>
            <person name="Stauder C.M."/>
            <person name="Lovett B."/>
            <person name="Lynch S.C."/>
            <person name="Garnas J.R."/>
            <person name="Kasson L.R."/>
            <person name="Stajich J.E."/>
        </authorList>
    </citation>
    <scope>NUCLEOTIDE SEQUENCE [LARGE SCALE GENOMIC DNA]</scope>
    <source>
        <strain evidence="2 3">NRRL 64653</strain>
    </source>
</reference>
<accession>A0ABR1GS45</accession>
<evidence type="ECO:0000256" key="1">
    <source>
        <dbReference type="SAM" id="MobiDB-lite"/>
    </source>
</evidence>
<keyword evidence="3" id="KW-1185">Reference proteome</keyword>
<evidence type="ECO:0000313" key="3">
    <source>
        <dbReference type="Proteomes" id="UP001498476"/>
    </source>
</evidence>
<organism evidence="2 3">
    <name type="scientific">Neonectria punicea</name>
    <dbReference type="NCBI Taxonomy" id="979145"/>
    <lineage>
        <taxon>Eukaryota</taxon>
        <taxon>Fungi</taxon>
        <taxon>Dikarya</taxon>
        <taxon>Ascomycota</taxon>
        <taxon>Pezizomycotina</taxon>
        <taxon>Sordariomycetes</taxon>
        <taxon>Hypocreomycetidae</taxon>
        <taxon>Hypocreales</taxon>
        <taxon>Nectriaceae</taxon>
        <taxon>Neonectria</taxon>
    </lineage>
</organism>
<dbReference type="Proteomes" id="UP001498476">
    <property type="component" value="Unassembled WGS sequence"/>
</dbReference>
<dbReference type="EMBL" id="JAZAVJ010000195">
    <property type="protein sequence ID" value="KAK7408205.1"/>
    <property type="molecule type" value="Genomic_DNA"/>
</dbReference>
<gene>
    <name evidence="2" type="ORF">QQX98_009614</name>
</gene>
<evidence type="ECO:0000313" key="2">
    <source>
        <dbReference type="EMBL" id="KAK7408205.1"/>
    </source>
</evidence>
<name>A0ABR1GS45_9HYPO</name>
<proteinExistence type="predicted"/>
<sequence>MSRQQNRGGTLIKLGSVGKDRVFDDEESVYYDSEDEVLEEAASEEGASDEEASQYETAVEEASEDEVSGDESSEYETADEETSEYKASKAGQDCGSEPSVDGQSVHGNTVPLDMEMFYDRVTFSRRPCTDWLFVWAGVPESPIPIDFFCQAIPKDLKQTLIDALERDGVFLFTFTTWQCRGYYTGSTKAKFILARDRVDREAVKD</sequence>
<comment type="caution">
    <text evidence="2">The sequence shown here is derived from an EMBL/GenBank/DDBJ whole genome shotgun (WGS) entry which is preliminary data.</text>
</comment>
<protein>
    <submittedName>
        <fullName evidence="2">Uncharacterized protein</fullName>
    </submittedName>
</protein>
<feature type="region of interest" description="Disordered" evidence="1">
    <location>
        <begin position="1"/>
        <end position="106"/>
    </location>
</feature>
<feature type="compositionally biased region" description="Acidic residues" evidence="1">
    <location>
        <begin position="23"/>
        <end position="82"/>
    </location>
</feature>